<protein>
    <recommendedName>
        <fullName evidence="5">Tyr recombinase domain-containing protein</fullName>
    </recommendedName>
</protein>
<reference evidence="6 7" key="1">
    <citation type="submission" date="2014-07" db="EMBL/GenBank/DDBJ databases">
        <title>Unique and conserved regions in Vibrio harveyi and related species in comparison with the shrimp pathogen Vibrio harveyi CAIM 1792.</title>
        <authorList>
            <person name="Espinoza-Valles I."/>
            <person name="Vora G."/>
            <person name="Leekitcharoenphon P."/>
            <person name="Ussery D."/>
            <person name="Hoj L."/>
            <person name="Gomez-Gil B."/>
        </authorList>
    </citation>
    <scope>NUCLEOTIDE SEQUENCE [LARGE SCALE GENOMIC DNA]</scope>
    <source>
        <strain evidence="7">CAIM 1854 / LMG 25443</strain>
    </source>
</reference>
<comment type="caution">
    <text evidence="6">The sequence shown here is derived from an EMBL/GenBank/DDBJ whole genome shotgun (WGS) entry which is preliminary data.</text>
</comment>
<evidence type="ECO:0000313" key="6">
    <source>
        <dbReference type="EMBL" id="KIF54300.1"/>
    </source>
</evidence>
<proteinExistence type="inferred from homology"/>
<dbReference type="PATRIC" id="fig|1229493.5.peg.5812"/>
<dbReference type="PANTHER" id="PTHR30349">
    <property type="entry name" value="PHAGE INTEGRASE-RELATED"/>
    <property type="match status" value="1"/>
</dbReference>
<evidence type="ECO:0000313" key="7">
    <source>
        <dbReference type="Proteomes" id="UP000031586"/>
    </source>
</evidence>
<dbReference type="RefSeq" id="WP_020197485.1">
    <property type="nucleotide sequence ID" value="NZ_BAOH01000121.1"/>
</dbReference>
<dbReference type="GO" id="GO:0006310">
    <property type="term" value="P:DNA recombination"/>
    <property type="evidence" value="ECO:0007669"/>
    <property type="project" value="UniProtKB-KW"/>
</dbReference>
<dbReference type="GO" id="GO:0003677">
    <property type="term" value="F:DNA binding"/>
    <property type="evidence" value="ECO:0007669"/>
    <property type="project" value="UniProtKB-KW"/>
</dbReference>
<keyword evidence="4" id="KW-0233">DNA recombination</keyword>
<name>A0A0C1ZAY8_9VIBR</name>
<organism evidence="6 7">
    <name type="scientific">Vibrio owensii CAIM 1854 = LMG 25443</name>
    <dbReference type="NCBI Taxonomy" id="1229493"/>
    <lineage>
        <taxon>Bacteria</taxon>
        <taxon>Pseudomonadati</taxon>
        <taxon>Pseudomonadota</taxon>
        <taxon>Gammaproteobacteria</taxon>
        <taxon>Vibrionales</taxon>
        <taxon>Vibrionaceae</taxon>
        <taxon>Vibrio</taxon>
    </lineage>
</organism>
<dbReference type="PROSITE" id="PS51898">
    <property type="entry name" value="TYR_RECOMBINASE"/>
    <property type="match status" value="1"/>
</dbReference>
<accession>A0A0C1ZAY8</accession>
<dbReference type="CDD" id="cd00397">
    <property type="entry name" value="DNA_BRE_C"/>
    <property type="match status" value="1"/>
</dbReference>
<dbReference type="SUPFAM" id="SSF56349">
    <property type="entry name" value="DNA breaking-rejoining enzymes"/>
    <property type="match status" value="1"/>
</dbReference>
<dbReference type="InterPro" id="IPR050090">
    <property type="entry name" value="Tyrosine_recombinase_XerCD"/>
</dbReference>
<dbReference type="GO" id="GO:0015074">
    <property type="term" value="P:DNA integration"/>
    <property type="evidence" value="ECO:0007669"/>
    <property type="project" value="UniProtKB-KW"/>
</dbReference>
<gene>
    <name evidence="6" type="ORF">H735_04435</name>
</gene>
<feature type="domain" description="Tyr recombinase" evidence="5">
    <location>
        <begin position="247"/>
        <end position="464"/>
    </location>
</feature>
<comment type="similarity">
    <text evidence="1">Belongs to the 'phage' integrase family.</text>
</comment>
<evidence type="ECO:0000256" key="2">
    <source>
        <dbReference type="ARBA" id="ARBA00022908"/>
    </source>
</evidence>
<dbReference type="Proteomes" id="UP000031586">
    <property type="component" value="Unassembled WGS sequence"/>
</dbReference>
<dbReference type="EMBL" id="JPRD01000008">
    <property type="protein sequence ID" value="KIF54300.1"/>
    <property type="molecule type" value="Genomic_DNA"/>
</dbReference>
<dbReference type="Gene3D" id="1.10.443.10">
    <property type="entry name" value="Intergrase catalytic core"/>
    <property type="match status" value="1"/>
</dbReference>
<keyword evidence="3" id="KW-0238">DNA-binding</keyword>
<dbReference type="PANTHER" id="PTHR30349:SF41">
    <property type="entry name" value="INTEGRASE_RECOMBINASE PROTEIN MJ0367-RELATED"/>
    <property type="match status" value="1"/>
</dbReference>
<evidence type="ECO:0000256" key="4">
    <source>
        <dbReference type="ARBA" id="ARBA00023172"/>
    </source>
</evidence>
<sequence>MEDTKLPKLVTVTGLSYRTIDIEVQLFPELDVQVNADTGEAKPTLKYQKNPTTKIARLLLDPEGKPMYPFNIWLHNKLSYGEGRSKPASDCNTAAGALLLYLQWLESKGLQYYSLSANPREGVLWKFKEFLVENLKEVDPNTQQIIPKYFTDPETGNVIEYDGLVSLSTARTYIGQLISFYKWLHRTGLLPITDFCKPFNFRWVKAYPYRNQDAYLLSHTNKNRMIEVQTTDLMQSLPKVQSKPEGDELKPMLLSELTVFEDELARHKNVKSLMCEMAIQTGLRTSELLSFPEACIKKPMVKNGLHYPVMATIGKSLNGCKTKNDKIRTIVIPTELAQKLYEYKHSSNRLNQLEAYNTNDGAVSHGRLFVSNKGKPFSRSSLSVFFTVLRNNIRSYSGYDDWYFTPHDMRSTFATNYLLNKSRGDPSSVLIHLERLAALLGHESTVTTMKYVKLIKRHEVLLANAKVKNERARHFERGYKNNG</sequence>
<evidence type="ECO:0000256" key="3">
    <source>
        <dbReference type="ARBA" id="ARBA00023125"/>
    </source>
</evidence>
<dbReference type="InterPro" id="IPR013762">
    <property type="entry name" value="Integrase-like_cat_sf"/>
</dbReference>
<dbReference type="AlphaFoldDB" id="A0A0C1ZAY8"/>
<dbReference type="InterPro" id="IPR011010">
    <property type="entry name" value="DNA_brk_join_enz"/>
</dbReference>
<dbReference type="InterPro" id="IPR002104">
    <property type="entry name" value="Integrase_catalytic"/>
</dbReference>
<keyword evidence="2" id="KW-0229">DNA integration</keyword>
<dbReference type="Pfam" id="PF00589">
    <property type="entry name" value="Phage_integrase"/>
    <property type="match status" value="1"/>
</dbReference>
<evidence type="ECO:0000256" key="1">
    <source>
        <dbReference type="ARBA" id="ARBA00008857"/>
    </source>
</evidence>
<evidence type="ECO:0000259" key="5">
    <source>
        <dbReference type="PROSITE" id="PS51898"/>
    </source>
</evidence>